<gene>
    <name evidence="1" type="ORF">IC761_30275</name>
</gene>
<name>A0A7S9D3W2_9BRAD</name>
<dbReference type="KEGG" id="bcou:IC761_30275"/>
<evidence type="ECO:0000313" key="1">
    <source>
        <dbReference type="EMBL" id="QPF90727.1"/>
    </source>
</evidence>
<keyword evidence="2" id="KW-1185">Reference proteome</keyword>
<accession>A0A7S9D3W2</accession>
<proteinExistence type="predicted"/>
<organism evidence="1 2">
    <name type="scientific">Bradyrhizobium commune</name>
    <dbReference type="NCBI Taxonomy" id="83627"/>
    <lineage>
        <taxon>Bacteria</taxon>
        <taxon>Pseudomonadati</taxon>
        <taxon>Pseudomonadota</taxon>
        <taxon>Alphaproteobacteria</taxon>
        <taxon>Hyphomicrobiales</taxon>
        <taxon>Nitrobacteraceae</taxon>
        <taxon>Bradyrhizobium</taxon>
    </lineage>
</organism>
<sequence length="54" mass="5997">MMIVASEDTSENAITEISVEKIAFKAPAFHGMLIYAFSEYLRSLTRRNARTAGS</sequence>
<evidence type="ECO:0000313" key="2">
    <source>
        <dbReference type="Proteomes" id="UP000594621"/>
    </source>
</evidence>
<dbReference type="RefSeq" id="WP_195800310.1">
    <property type="nucleotide sequence ID" value="NZ_CP061379.1"/>
</dbReference>
<dbReference type="EMBL" id="CP061379">
    <property type="protein sequence ID" value="QPF90727.1"/>
    <property type="molecule type" value="Genomic_DNA"/>
</dbReference>
<dbReference type="Proteomes" id="UP000594621">
    <property type="component" value="Chromosome"/>
</dbReference>
<reference evidence="1 2" key="1">
    <citation type="submission" date="2020-09" db="EMBL/GenBank/DDBJ databases">
        <title>Complete genomes of bradyrhizobia occurring on native shrubby legumes in Australia.</title>
        <authorList>
            <person name="Lafay B."/>
        </authorList>
    </citation>
    <scope>NUCLEOTIDE SEQUENCE [LARGE SCALE GENOMIC DNA]</scope>
    <source>
        <strain evidence="1 2">BDV5040</strain>
    </source>
</reference>
<protein>
    <submittedName>
        <fullName evidence="1">Uncharacterized protein</fullName>
    </submittedName>
</protein>
<dbReference type="AlphaFoldDB" id="A0A7S9D3W2"/>